<sequence>MRRQLLALTTLAARALQPPRTRARHTRHFSVSGRIYEGDGPTIELFTKEGCTLCDAAKAVLDALRNDAPHSLVAVDITDQDKKQLWDRYKYDIPVLAIDGVYWTKHRVTEGDARAAIDEATAGEFRERPGEPDASRLER</sequence>
<dbReference type="OrthoDB" id="429967at2759"/>
<dbReference type="EMBL" id="CAKKNE010000004">
    <property type="protein sequence ID" value="CAH0373511.1"/>
    <property type="molecule type" value="Genomic_DNA"/>
</dbReference>
<keyword evidence="4" id="KW-1185">Reference proteome</keyword>
<gene>
    <name evidence="3" type="ORF">PECAL_4P07160</name>
</gene>
<dbReference type="InterPro" id="IPR036249">
    <property type="entry name" value="Thioredoxin-like_sf"/>
</dbReference>
<reference evidence="3" key="1">
    <citation type="submission" date="2021-11" db="EMBL/GenBank/DDBJ databases">
        <authorList>
            <consortium name="Genoscope - CEA"/>
            <person name="William W."/>
        </authorList>
    </citation>
    <scope>NUCLEOTIDE SEQUENCE</scope>
</reference>
<evidence type="ECO:0000256" key="2">
    <source>
        <dbReference type="SAM" id="MobiDB-lite"/>
    </source>
</evidence>
<keyword evidence="1" id="KW-0249">Electron transport</keyword>
<accession>A0A8J2X3Y6</accession>
<evidence type="ECO:0000313" key="4">
    <source>
        <dbReference type="Proteomes" id="UP000789595"/>
    </source>
</evidence>
<dbReference type="PANTHER" id="PTHR33558">
    <property type="entry name" value="GLUTAREDOXIN-LIKE PROTEIN C5ORF63 HOMOLOG"/>
    <property type="match status" value="1"/>
</dbReference>
<dbReference type="Pfam" id="PF05768">
    <property type="entry name" value="Glrx-like"/>
    <property type="match status" value="1"/>
</dbReference>
<name>A0A8J2X3Y6_9STRA</name>
<comment type="caution">
    <text evidence="3">The sequence shown here is derived from an EMBL/GenBank/DDBJ whole genome shotgun (WGS) entry which is preliminary data.</text>
</comment>
<comment type="similarity">
    <text evidence="1">Belongs to the glutaredoxin family.</text>
</comment>
<dbReference type="SUPFAM" id="SSF52833">
    <property type="entry name" value="Thioredoxin-like"/>
    <property type="match status" value="1"/>
</dbReference>
<evidence type="ECO:0000313" key="3">
    <source>
        <dbReference type="EMBL" id="CAH0373511.1"/>
    </source>
</evidence>
<dbReference type="AlphaFoldDB" id="A0A8J2X3Y6"/>
<feature type="region of interest" description="Disordered" evidence="2">
    <location>
        <begin position="119"/>
        <end position="139"/>
    </location>
</feature>
<keyword evidence="1" id="KW-0813">Transport</keyword>
<evidence type="ECO:0000256" key="1">
    <source>
        <dbReference type="RuleBase" id="RU363082"/>
    </source>
</evidence>
<dbReference type="PANTHER" id="PTHR33558:SF1">
    <property type="entry name" value="GLUTAREDOXIN-LIKE PROTEIN C5ORF63 HOMOLOG"/>
    <property type="match status" value="1"/>
</dbReference>
<feature type="compositionally biased region" description="Basic and acidic residues" evidence="2">
    <location>
        <begin position="124"/>
        <end position="139"/>
    </location>
</feature>
<dbReference type="Proteomes" id="UP000789595">
    <property type="component" value="Unassembled WGS sequence"/>
</dbReference>
<proteinExistence type="inferred from homology"/>
<dbReference type="Gene3D" id="3.40.30.10">
    <property type="entry name" value="Glutaredoxin"/>
    <property type="match status" value="1"/>
</dbReference>
<protein>
    <recommendedName>
        <fullName evidence="1">Glutaredoxin-like protein</fullName>
    </recommendedName>
</protein>
<dbReference type="InterPro" id="IPR052565">
    <property type="entry name" value="Glutaredoxin-like_YDR286C"/>
</dbReference>
<dbReference type="InterPro" id="IPR008554">
    <property type="entry name" value="Glutaredoxin-like"/>
</dbReference>
<organism evidence="3 4">
    <name type="scientific">Pelagomonas calceolata</name>
    <dbReference type="NCBI Taxonomy" id="35677"/>
    <lineage>
        <taxon>Eukaryota</taxon>
        <taxon>Sar</taxon>
        <taxon>Stramenopiles</taxon>
        <taxon>Ochrophyta</taxon>
        <taxon>Pelagophyceae</taxon>
        <taxon>Pelagomonadales</taxon>
        <taxon>Pelagomonadaceae</taxon>
        <taxon>Pelagomonas</taxon>
    </lineage>
</organism>